<sequence length="57" mass="6428">MNWILLLQLLPLTIACHAGPSGIKIKSDAIWSVPIWMNFGLPTKLNKKLLPQQSQFL</sequence>
<gene>
    <name evidence="1" type="ORF">K3G22_14125</name>
</gene>
<dbReference type="EMBL" id="CP080635">
    <property type="protein sequence ID" value="QYX71890.1"/>
    <property type="molecule type" value="Genomic_DNA"/>
</dbReference>
<dbReference type="Proteomes" id="UP000827084">
    <property type="component" value="Chromosome"/>
</dbReference>
<evidence type="ECO:0000313" key="1">
    <source>
        <dbReference type="EMBL" id="QYX71890.1"/>
    </source>
</evidence>
<proteinExistence type="predicted"/>
<dbReference type="GeneID" id="67444420"/>
<accession>A0ABX8X940</accession>
<protein>
    <submittedName>
        <fullName evidence="1">Uncharacterized protein</fullName>
    </submittedName>
</protein>
<organism evidence="1 2">
    <name type="scientific">Shewanella putrefaciens</name>
    <name type="common">Pseudomonas putrefaciens</name>
    <dbReference type="NCBI Taxonomy" id="24"/>
    <lineage>
        <taxon>Bacteria</taxon>
        <taxon>Pseudomonadati</taxon>
        <taxon>Pseudomonadota</taxon>
        <taxon>Gammaproteobacteria</taxon>
        <taxon>Alteromonadales</taxon>
        <taxon>Shewanellaceae</taxon>
        <taxon>Shewanella</taxon>
    </lineage>
</organism>
<evidence type="ECO:0000313" key="2">
    <source>
        <dbReference type="Proteomes" id="UP000827084"/>
    </source>
</evidence>
<name>A0ABX8X940_SHEPU</name>
<keyword evidence="2" id="KW-1185">Reference proteome</keyword>
<dbReference type="RefSeq" id="WP_156471675.1">
    <property type="nucleotide sequence ID" value="NZ_BMPK01000006.1"/>
</dbReference>
<reference evidence="1 2" key="1">
    <citation type="submission" date="2021-08" db="EMBL/GenBank/DDBJ databases">
        <title>Shewanella putrefaciens YZ-J, complete genome.</title>
        <authorList>
            <person name="Yi Z."/>
        </authorList>
    </citation>
    <scope>NUCLEOTIDE SEQUENCE [LARGE SCALE GENOMIC DNA]</scope>
    <source>
        <strain evidence="1 2">YZ-J</strain>
    </source>
</reference>